<dbReference type="Proteomes" id="UP001498238">
    <property type="component" value="Unassembled WGS sequence"/>
</dbReference>
<evidence type="ECO:0000313" key="3">
    <source>
        <dbReference type="Proteomes" id="UP001498238"/>
    </source>
</evidence>
<keyword evidence="3" id="KW-1185">Reference proteome</keyword>
<feature type="compositionally biased region" description="Basic and acidic residues" evidence="1">
    <location>
        <begin position="58"/>
        <end position="70"/>
    </location>
</feature>
<accession>A0ABN0SJH1</accession>
<feature type="compositionally biased region" description="Polar residues" evidence="1">
    <location>
        <begin position="76"/>
        <end position="85"/>
    </location>
</feature>
<reference evidence="2 3" key="1">
    <citation type="submission" date="2024-01" db="EMBL/GenBank/DDBJ databases">
        <title>Characterization of antibiotic resistant novel bacterial strains and their environmental applications.</title>
        <authorList>
            <person name="Manzoor S."/>
            <person name="Abbas S."/>
            <person name="Arshad M."/>
            <person name="Ahmed I."/>
        </authorList>
    </citation>
    <scope>NUCLEOTIDE SEQUENCE [LARGE SCALE GENOMIC DNA]</scope>
    <source>
        <strain evidence="2 3">NCCP-602</strain>
    </source>
</reference>
<proteinExistence type="predicted"/>
<sequence length="91" mass="9975">MLWEGFGSPTITAATVKKISAPMPKHTAVHMTARMRRWRRLRMGTVRRYPGGHLGGIARKDENGRADGRCDGGPSTGNAFRSSRLQAIVTP</sequence>
<protein>
    <submittedName>
        <fullName evidence="2">Uncharacterized protein</fullName>
    </submittedName>
</protein>
<gene>
    <name evidence="2" type="ORF">NCCP602_01860</name>
</gene>
<evidence type="ECO:0000256" key="1">
    <source>
        <dbReference type="SAM" id="MobiDB-lite"/>
    </source>
</evidence>
<dbReference type="EMBL" id="BAAAAF010000001">
    <property type="protein sequence ID" value="GAA0034225.1"/>
    <property type="molecule type" value="Genomic_DNA"/>
</dbReference>
<comment type="caution">
    <text evidence="2">The sequence shown here is derived from an EMBL/GenBank/DDBJ whole genome shotgun (WGS) entry which is preliminary data.</text>
</comment>
<organism evidence="2 3">
    <name type="scientific">Brevibacterium metallidurans</name>
    <dbReference type="NCBI Taxonomy" id="1482676"/>
    <lineage>
        <taxon>Bacteria</taxon>
        <taxon>Bacillati</taxon>
        <taxon>Actinomycetota</taxon>
        <taxon>Actinomycetes</taxon>
        <taxon>Micrococcales</taxon>
        <taxon>Brevibacteriaceae</taxon>
        <taxon>Brevibacterium</taxon>
    </lineage>
</organism>
<name>A0ABN0SJH1_9MICO</name>
<feature type="region of interest" description="Disordered" evidence="1">
    <location>
        <begin position="49"/>
        <end position="91"/>
    </location>
</feature>
<evidence type="ECO:0000313" key="2">
    <source>
        <dbReference type="EMBL" id="GAA0034225.1"/>
    </source>
</evidence>